<dbReference type="PANTHER" id="PTHR43806:SF60">
    <property type="entry name" value="PROPROTEIN CONVERTASE SUBTILISIN_KEXIN TYPE 9"/>
    <property type="match status" value="1"/>
</dbReference>
<dbReference type="FunFam" id="3.40.50.200:FF:000016">
    <property type="entry name" value="Proprotein convertase subtilisin/kexin type 9"/>
    <property type="match status" value="1"/>
</dbReference>
<organism evidence="17 18">
    <name type="scientific">Dipodomys ordii</name>
    <name type="common">Ord's kangaroo rat</name>
    <dbReference type="NCBI Taxonomy" id="10020"/>
    <lineage>
        <taxon>Eukaryota</taxon>
        <taxon>Metazoa</taxon>
        <taxon>Chordata</taxon>
        <taxon>Craniata</taxon>
        <taxon>Vertebrata</taxon>
        <taxon>Euteleostomi</taxon>
        <taxon>Mammalia</taxon>
        <taxon>Eutheria</taxon>
        <taxon>Euarchontoglires</taxon>
        <taxon>Glires</taxon>
        <taxon>Rodentia</taxon>
        <taxon>Castorimorpha</taxon>
        <taxon>Heteromyidae</taxon>
        <taxon>Dipodomyinae</taxon>
        <taxon>Dipodomys</taxon>
    </lineage>
</organism>
<feature type="domain" description="Proprotein convertase subtilisin/kexin type 9 C-terminal" evidence="16">
    <location>
        <begin position="561"/>
        <end position="625"/>
    </location>
</feature>
<dbReference type="FunFam" id="2.60.120.690:FF:000001">
    <property type="entry name" value="Proprotein convertase subtilisin/kexin type 9"/>
    <property type="match status" value="1"/>
</dbReference>
<comment type="similarity">
    <text evidence="2 10">Belongs to the peptidase S8 family.</text>
</comment>
<dbReference type="InterPro" id="IPR041254">
    <property type="entry name" value="PCSK9_C1"/>
</dbReference>
<dbReference type="Gene3D" id="3.40.50.200">
    <property type="entry name" value="Peptidase S8/S53 domain"/>
    <property type="match status" value="1"/>
</dbReference>
<comment type="caution">
    <text evidence="10">Lacks conserved residue(s) required for the propagation of feature annotation.</text>
</comment>
<keyword evidence="4" id="KW-0645">Protease</keyword>
<evidence type="ECO:0000256" key="8">
    <source>
        <dbReference type="ARBA" id="ARBA00023145"/>
    </source>
</evidence>
<evidence type="ECO:0000256" key="6">
    <source>
        <dbReference type="ARBA" id="ARBA00022801"/>
    </source>
</evidence>
<feature type="domain" description="Peptidase S8/S53" evidence="13">
    <location>
        <begin position="209"/>
        <end position="448"/>
    </location>
</feature>
<evidence type="ECO:0000313" key="17">
    <source>
        <dbReference type="Proteomes" id="UP000081671"/>
    </source>
</evidence>
<feature type="domain" description="Proprotein convertase subtilisin/kexin type 9 C-terminal" evidence="14">
    <location>
        <begin position="479"/>
        <end position="557"/>
    </location>
</feature>
<dbReference type="Proteomes" id="UP000081671">
    <property type="component" value="Unplaced"/>
</dbReference>
<dbReference type="InterPro" id="IPR036852">
    <property type="entry name" value="Peptidase_S8/S53_dom_sf"/>
</dbReference>
<keyword evidence="3" id="KW-0964">Secreted</keyword>
<dbReference type="InterPro" id="IPR015500">
    <property type="entry name" value="Peptidase_S8_subtilisin-rel"/>
</dbReference>
<dbReference type="GO" id="GO:0005615">
    <property type="term" value="C:extracellular space"/>
    <property type="evidence" value="ECO:0007669"/>
    <property type="project" value="TreeGrafter"/>
</dbReference>
<dbReference type="Gene3D" id="2.60.120.690">
    <property type="entry name" value="Proprotein convertase subtilisin/kexin type 9"/>
    <property type="match status" value="1"/>
</dbReference>
<dbReference type="CDD" id="cd04077">
    <property type="entry name" value="Peptidases_S8_PCSK9_ProteinaseK_like"/>
    <property type="match status" value="1"/>
</dbReference>
<dbReference type="Gene3D" id="3.30.70.80">
    <property type="entry name" value="Peptidase S8 propeptide/proteinase inhibitor I9"/>
    <property type="match status" value="1"/>
</dbReference>
<dbReference type="AlphaFoldDB" id="A0A1S3FM64"/>
<proteinExistence type="inferred from homology"/>
<feature type="chain" id="PRO_5010353332" evidence="12">
    <location>
        <begin position="31"/>
        <end position="713"/>
    </location>
</feature>
<dbReference type="InterPro" id="IPR037045">
    <property type="entry name" value="S8pro/Inhibitor_I9_sf"/>
</dbReference>
<evidence type="ECO:0000259" key="16">
    <source>
        <dbReference type="Pfam" id="PF18464"/>
    </source>
</evidence>
<dbReference type="GeneID" id="105989939"/>
<keyword evidence="5 12" id="KW-0732">Signal</keyword>
<evidence type="ECO:0000256" key="11">
    <source>
        <dbReference type="SAM" id="MobiDB-lite"/>
    </source>
</evidence>
<sequence length="713" mass="78353">MGFYGSGWLLWPLPPLLLLLLLLGPMRTGAQQQLNQSRDQEEPFWSGDQEELDGDREGSGLVPPWEIHHWPTAAMYRSSESAWKVPNTSLVVFMESQRQQMESIVQHLQSQAADKGFIFEVLHVFKDLFPGILIKSDVSMLDLVLNLRQVKFIEEDSFAFAQSLLWSPHLMSPQRNQIRSTLWNLRRISPEWNESHSFNHSNQDNPVEVYLLGTRIQTNHLEIKDRINISGFERVPEEEWQNTSAPRTQGNCEGHGTHLAALVSGQSVGVAKDINIHSLRVLNCQGKGTVSGILMGLEFLWKKLVSNPSKRMVVLLPLVSGYSQSINNACKRLARAGAVLVAAAGNFQRDACAYSPASSPEVITVGAVDSQDQPVTQGPLGTNYGSCVDIFAPGKCIVSASKECNACYVTQSGTSQAAAHVAGIAALMLTAQPNLTVAELRQRLIHYSISNAINDTWFPEEERFKTPNLLAALPPRTQETGEQLFCRTVWSAPWNITLAEPAEAECNPEEELLGCSSFSPSGTRVGEHVGFLGKRPICLAFGDSQVSAVARCCLLPRANCSIHTAPPALVGLKTYTHCPEPDQVLTGCSSHWGIDLDVYQYTSRKENPQTCQCVGHPEASVHAFCCHAPGLQCKTKKYSPSRLLEKVTVSCDAGWTLTSCNAHPESSITLGAFPVDNTCVVRHRDPEETERTSEEGQVTITAICCRIQPSGQA</sequence>
<dbReference type="InParanoid" id="A0A1S3FM64"/>
<gene>
    <name evidence="18" type="primary">LOC105989939</name>
</gene>
<dbReference type="InterPro" id="IPR050131">
    <property type="entry name" value="Peptidase_S8_subtilisin-like"/>
</dbReference>
<evidence type="ECO:0000256" key="2">
    <source>
        <dbReference type="ARBA" id="ARBA00011073"/>
    </source>
</evidence>
<evidence type="ECO:0000256" key="9">
    <source>
        <dbReference type="ARBA" id="ARBA00023180"/>
    </source>
</evidence>
<dbReference type="Pfam" id="PF00082">
    <property type="entry name" value="Peptidase_S8"/>
    <property type="match status" value="1"/>
</dbReference>
<evidence type="ECO:0000259" key="15">
    <source>
        <dbReference type="Pfam" id="PF18463"/>
    </source>
</evidence>
<feature type="region of interest" description="Disordered" evidence="11">
    <location>
        <begin position="32"/>
        <end position="57"/>
    </location>
</feature>
<dbReference type="PRINTS" id="PR00723">
    <property type="entry name" value="SUBTILISIN"/>
</dbReference>
<accession>A0A1S3FM64</accession>
<evidence type="ECO:0000256" key="10">
    <source>
        <dbReference type="PROSITE-ProRule" id="PRU01240"/>
    </source>
</evidence>
<evidence type="ECO:0000259" key="14">
    <source>
        <dbReference type="Pfam" id="PF18459"/>
    </source>
</evidence>
<dbReference type="InterPro" id="IPR000209">
    <property type="entry name" value="Peptidase_S8/S53_dom"/>
</dbReference>
<dbReference type="SUPFAM" id="SSF52743">
    <property type="entry name" value="Subtilisin-like"/>
    <property type="match status" value="1"/>
</dbReference>
<keyword evidence="6" id="KW-0378">Hydrolase</keyword>
<dbReference type="PANTHER" id="PTHR43806">
    <property type="entry name" value="PEPTIDASE S8"/>
    <property type="match status" value="1"/>
</dbReference>
<dbReference type="GO" id="GO:0006508">
    <property type="term" value="P:proteolysis"/>
    <property type="evidence" value="ECO:0007669"/>
    <property type="project" value="UniProtKB-KW"/>
</dbReference>
<comment type="subcellular location">
    <subcellularLocation>
        <location evidence="1">Secreted</location>
    </subcellularLocation>
</comment>
<dbReference type="PROSITE" id="PS51892">
    <property type="entry name" value="SUBTILASE"/>
    <property type="match status" value="1"/>
</dbReference>
<dbReference type="KEGG" id="dord:105989939"/>
<dbReference type="Pfam" id="PF18463">
    <property type="entry name" value="PCSK9_C3"/>
    <property type="match status" value="1"/>
</dbReference>
<name>A0A1S3FM64_DIPOR</name>
<evidence type="ECO:0000256" key="12">
    <source>
        <dbReference type="SAM" id="SignalP"/>
    </source>
</evidence>
<dbReference type="FunCoup" id="A0A1S3FM64">
    <property type="interactions" value="31"/>
</dbReference>
<keyword evidence="9" id="KW-0325">Glycoprotein</keyword>
<dbReference type="InterPro" id="IPR034193">
    <property type="entry name" value="PCSK9_ProteinaseK-like"/>
</dbReference>
<evidence type="ECO:0000256" key="4">
    <source>
        <dbReference type="ARBA" id="ARBA00022670"/>
    </source>
</evidence>
<feature type="domain" description="Proprotein convertase subtilisin/kexin type 9 C-terminal" evidence="15">
    <location>
        <begin position="627"/>
        <end position="707"/>
    </location>
</feature>
<dbReference type="OrthoDB" id="206201at2759"/>
<dbReference type="RefSeq" id="XP_012877663.1">
    <property type="nucleotide sequence ID" value="XM_013022209.1"/>
</dbReference>
<dbReference type="GO" id="GO:0004252">
    <property type="term" value="F:serine-type endopeptidase activity"/>
    <property type="evidence" value="ECO:0007669"/>
    <property type="project" value="InterPro"/>
</dbReference>
<evidence type="ECO:0000259" key="13">
    <source>
        <dbReference type="Pfam" id="PF00082"/>
    </source>
</evidence>
<keyword evidence="8" id="KW-0865">Zymogen</keyword>
<dbReference type="Pfam" id="PF18464">
    <property type="entry name" value="PCSK9_C2"/>
    <property type="match status" value="1"/>
</dbReference>
<evidence type="ECO:0000256" key="5">
    <source>
        <dbReference type="ARBA" id="ARBA00022729"/>
    </source>
</evidence>
<dbReference type="InterPro" id="IPR041051">
    <property type="entry name" value="PCSK9_C3"/>
</dbReference>
<protein>
    <submittedName>
        <fullName evidence="18">Proprotein convertase subtilisin/kexin type 9-like</fullName>
    </submittedName>
</protein>
<dbReference type="Pfam" id="PF18459">
    <property type="entry name" value="PCSK9_C1"/>
    <property type="match status" value="1"/>
</dbReference>
<keyword evidence="7" id="KW-0720">Serine protease</keyword>
<evidence type="ECO:0000313" key="18">
    <source>
        <dbReference type="RefSeq" id="XP_012877663.1"/>
    </source>
</evidence>
<evidence type="ECO:0000256" key="7">
    <source>
        <dbReference type="ARBA" id="ARBA00022825"/>
    </source>
</evidence>
<keyword evidence="17" id="KW-1185">Reference proteome</keyword>
<reference evidence="18" key="1">
    <citation type="submission" date="2025-08" db="UniProtKB">
        <authorList>
            <consortium name="RefSeq"/>
        </authorList>
    </citation>
    <scope>IDENTIFICATION</scope>
    <source>
        <tissue evidence="18">Kidney</tissue>
    </source>
</reference>
<evidence type="ECO:0000256" key="3">
    <source>
        <dbReference type="ARBA" id="ARBA00022525"/>
    </source>
</evidence>
<evidence type="ECO:0000256" key="1">
    <source>
        <dbReference type="ARBA" id="ARBA00004613"/>
    </source>
</evidence>
<dbReference type="InterPro" id="IPR041052">
    <property type="entry name" value="PCSK9_C2"/>
</dbReference>
<feature type="signal peptide" evidence="12">
    <location>
        <begin position="1"/>
        <end position="30"/>
    </location>
</feature>